<dbReference type="Gene3D" id="3.40.50.720">
    <property type="entry name" value="NAD(P)-binding Rossmann-like Domain"/>
    <property type="match status" value="2"/>
</dbReference>
<keyword evidence="4" id="KW-0560">Oxidoreductase</keyword>
<sequence length="561" mass="61722">MVKITKSTRSLFLSCGSFSLSFSLSLLFPCCAFFAFVFFLSLLSRCVCACVCVRVSVCLERPDLRLGVLFPSQPQVFFSCSHVLTLFPLFIITSSFNSVCCIGAGYVGGPTMAMIALKCPHIEVTVVDLNQQRIDAWNSDNLPIYEPGLDEVVKACRGKNLFFSTDCEAAIRAAQCIFVSVNTPTKKTGLGKGKAADLTYWESAARNIAAWSTSDKIIVEKSTVPVRTAEAIEKVLLRNCPQEGVHFDILSNPEFLAEGTAIDDLTMPDRVLIGGKIENDRGTAACAALCEVYANWVPKERILTANLWSAELSKLTANAMLAQRISSINAISALCECTGADVSQVSFAIGKDSRIGPKFLNASVGFGGSCFQKDILNLAYICECHGLQEVADYWYSVVGMNDYQKTRFVRRVVSAMFNTIRNKKIAMLGFAFKKDTGDTRETPAIDVAHGMIEDGAKIALFDPQVPEEQVRMDMGEEAMKSITCYSKPTEALKDAHAVTIMTEWDEFKTYDWRAIYEVMHKPAFVFDGRNILDHAHLSEIGFIVYALGKPIDPFLKSAEGA</sequence>
<dbReference type="EC" id="1.1.1.22" evidence="3"/>
<dbReference type="GO" id="GO:0003979">
    <property type="term" value="F:UDP-glucose 6-dehydrogenase activity"/>
    <property type="evidence" value="ECO:0007669"/>
    <property type="project" value="UniProtKB-EC"/>
</dbReference>
<dbReference type="OrthoDB" id="5059218at2759"/>
<dbReference type="Pfam" id="PF03720">
    <property type="entry name" value="UDPG_MGDP_dh_C"/>
    <property type="match status" value="1"/>
</dbReference>
<dbReference type="Pfam" id="PF03721">
    <property type="entry name" value="UDPG_MGDP_dh_N"/>
    <property type="match status" value="1"/>
</dbReference>
<proteinExistence type="inferred from homology"/>
<evidence type="ECO:0000256" key="3">
    <source>
        <dbReference type="ARBA" id="ARBA00012954"/>
    </source>
</evidence>
<dbReference type="InterPro" id="IPR036220">
    <property type="entry name" value="UDP-Glc/GDP-Man_DH_C_sf"/>
</dbReference>
<feature type="binding site" evidence="8">
    <location>
        <position position="133"/>
    </location>
    <ligand>
        <name>NAD(+)</name>
        <dbReference type="ChEBI" id="CHEBI:57540"/>
    </ligand>
</feature>
<name>K8FDE5_9CHLO</name>
<dbReference type="AlphaFoldDB" id="K8FDE5"/>
<feature type="binding site" evidence="8">
    <location>
        <begin position="103"/>
        <end position="108"/>
    </location>
    <ligand>
        <name>NAD(+)</name>
        <dbReference type="ChEBI" id="CHEBI:57540"/>
    </ligand>
</feature>
<dbReference type="NCBIfam" id="TIGR03026">
    <property type="entry name" value="NDP-sugDHase"/>
    <property type="match status" value="1"/>
</dbReference>
<keyword evidence="11" id="KW-1185">Reference proteome</keyword>
<dbReference type="RefSeq" id="XP_007508289.1">
    <property type="nucleotide sequence ID" value="XM_007508227.1"/>
</dbReference>
<gene>
    <name evidence="10" type="ordered locus">Bathy17g01700</name>
</gene>
<comment type="similarity">
    <text evidence="2">Belongs to the UDP-glucose/GDP-mannose dehydrogenase family.</text>
</comment>
<organism evidence="10 11">
    <name type="scientific">Bathycoccus prasinos</name>
    <dbReference type="NCBI Taxonomy" id="41875"/>
    <lineage>
        <taxon>Eukaryota</taxon>
        <taxon>Viridiplantae</taxon>
        <taxon>Chlorophyta</taxon>
        <taxon>Mamiellophyceae</taxon>
        <taxon>Mamiellales</taxon>
        <taxon>Bathycoccaceae</taxon>
        <taxon>Bathycoccus</taxon>
    </lineage>
</organism>
<dbReference type="GeneID" id="19011106"/>
<dbReference type="FunFam" id="3.40.50.720:FF:000032">
    <property type="entry name" value="UDP-glucose 6-dehydrogenase"/>
    <property type="match status" value="1"/>
</dbReference>
<feature type="binding site" evidence="8">
    <location>
        <begin position="370"/>
        <end position="373"/>
    </location>
    <ligand>
        <name>NAD(+)</name>
        <dbReference type="ChEBI" id="CHEBI:57540"/>
    </ligand>
</feature>
<dbReference type="EMBL" id="FO082262">
    <property type="protein sequence ID" value="CCO20393.1"/>
    <property type="molecule type" value="Genomic_DNA"/>
</dbReference>
<dbReference type="InterPro" id="IPR028356">
    <property type="entry name" value="UDPglc_DH_euk"/>
</dbReference>
<evidence type="ECO:0000313" key="11">
    <source>
        <dbReference type="Proteomes" id="UP000198341"/>
    </source>
</evidence>
<dbReference type="PANTHER" id="PTHR11374">
    <property type="entry name" value="UDP-GLUCOSE DEHYDROGENASE/UDP-MANNAC DEHYDROGENASE"/>
    <property type="match status" value="1"/>
</dbReference>
<dbReference type="InterPro" id="IPR008927">
    <property type="entry name" value="6-PGluconate_DH-like_C_sf"/>
</dbReference>
<dbReference type="FunFam" id="3.40.50.720:FF:000193">
    <property type="entry name" value="UDP-glucose 6-dehydrogenase"/>
    <property type="match status" value="1"/>
</dbReference>
<comment type="pathway">
    <text evidence="1">Nucleotide-sugar biosynthesis; UDP-alpha-D-glucuronate biosynthesis; UDP-alpha-D-glucuronate from UDP-alpha-D-glucose: step 1/1.</text>
</comment>
<dbReference type="Gene3D" id="1.20.5.100">
    <property type="entry name" value="Cytochrome c1, transmembrane anchor, C-terminal"/>
    <property type="match status" value="1"/>
</dbReference>
<dbReference type="SMART" id="SM00984">
    <property type="entry name" value="UDPG_MGDP_dh_C"/>
    <property type="match status" value="1"/>
</dbReference>
<evidence type="ECO:0000256" key="5">
    <source>
        <dbReference type="ARBA" id="ARBA00023027"/>
    </source>
</evidence>
<feature type="binding site" evidence="8">
    <location>
        <position position="440"/>
    </location>
    <ligand>
        <name>NAD(+)</name>
        <dbReference type="ChEBI" id="CHEBI:57540"/>
    </ligand>
</feature>
<dbReference type="SUPFAM" id="SSF52413">
    <property type="entry name" value="UDP-glucose/GDP-mannose dehydrogenase C-terminal domain"/>
    <property type="match status" value="1"/>
</dbReference>
<comment type="catalytic activity">
    <reaction evidence="6">
        <text>UDP-alpha-D-glucose + 2 NAD(+) + H2O = UDP-alpha-D-glucuronate + 2 NADH + 3 H(+)</text>
        <dbReference type="Rhea" id="RHEA:23596"/>
        <dbReference type="ChEBI" id="CHEBI:15377"/>
        <dbReference type="ChEBI" id="CHEBI:15378"/>
        <dbReference type="ChEBI" id="CHEBI:57540"/>
        <dbReference type="ChEBI" id="CHEBI:57945"/>
        <dbReference type="ChEBI" id="CHEBI:58052"/>
        <dbReference type="ChEBI" id="CHEBI:58885"/>
        <dbReference type="EC" id="1.1.1.22"/>
    </reaction>
</comment>
<dbReference type="InterPro" id="IPR017476">
    <property type="entry name" value="UDP-Glc/GDP-Man"/>
</dbReference>
<dbReference type="SUPFAM" id="SSF51735">
    <property type="entry name" value="NAD(P)-binding Rossmann-fold domains"/>
    <property type="match status" value="1"/>
</dbReference>
<dbReference type="FunFam" id="1.20.5.100:FF:000001">
    <property type="entry name" value="UDP-glucose 6-dehydrogenase"/>
    <property type="match status" value="1"/>
</dbReference>
<dbReference type="PANTHER" id="PTHR11374:SF3">
    <property type="entry name" value="UDP-GLUCOSE 6-DEHYDROGENASE"/>
    <property type="match status" value="1"/>
</dbReference>
<feature type="binding site" evidence="8">
    <location>
        <begin position="222"/>
        <end position="223"/>
    </location>
    <ligand>
        <name>NAD(+)</name>
        <dbReference type="ChEBI" id="CHEBI:57540"/>
    </ligand>
</feature>
<evidence type="ECO:0000256" key="1">
    <source>
        <dbReference type="ARBA" id="ARBA00004701"/>
    </source>
</evidence>
<keyword evidence="5 8" id="KW-0520">NAD</keyword>
<accession>K8FDE5</accession>
<dbReference type="InterPro" id="IPR001732">
    <property type="entry name" value="UDP-Glc/GDP-Man_DH_N"/>
</dbReference>
<feature type="binding site" evidence="8">
    <location>
        <position position="128"/>
    </location>
    <ligand>
        <name>NAD(+)</name>
        <dbReference type="ChEBI" id="CHEBI:57540"/>
    </ligand>
</feature>
<dbReference type="STRING" id="41875.K8FDE5"/>
<dbReference type="PIRSF" id="PIRSF500133">
    <property type="entry name" value="UDPglc_DH_euk"/>
    <property type="match status" value="1"/>
</dbReference>
<dbReference type="GO" id="GO:0005634">
    <property type="term" value="C:nucleus"/>
    <property type="evidence" value="ECO:0007669"/>
    <property type="project" value="TreeGrafter"/>
</dbReference>
<evidence type="ECO:0000256" key="4">
    <source>
        <dbReference type="ARBA" id="ARBA00023002"/>
    </source>
</evidence>
<dbReference type="Pfam" id="PF00984">
    <property type="entry name" value="UDPG_MGDP_dh"/>
    <property type="match status" value="1"/>
</dbReference>
<evidence type="ECO:0000259" key="9">
    <source>
        <dbReference type="SMART" id="SM00984"/>
    </source>
</evidence>
<dbReference type="GO" id="GO:0051287">
    <property type="term" value="F:NAD binding"/>
    <property type="evidence" value="ECO:0007669"/>
    <property type="project" value="InterPro"/>
</dbReference>
<dbReference type="InterPro" id="IPR014026">
    <property type="entry name" value="UDP-Glc/GDP-Man_DH_dimer"/>
</dbReference>
<feature type="domain" description="UDP-glucose/GDP-mannose dehydrogenase C-terminal" evidence="9">
    <location>
        <begin position="426"/>
        <end position="534"/>
    </location>
</feature>
<dbReference type="GO" id="GO:0006024">
    <property type="term" value="P:glycosaminoglycan biosynthetic process"/>
    <property type="evidence" value="ECO:0007669"/>
    <property type="project" value="TreeGrafter"/>
</dbReference>
<dbReference type="Proteomes" id="UP000198341">
    <property type="component" value="Chromosome 17"/>
</dbReference>
<dbReference type="InterPro" id="IPR036291">
    <property type="entry name" value="NAD(P)-bd_dom_sf"/>
</dbReference>
<evidence type="ECO:0000256" key="2">
    <source>
        <dbReference type="ARBA" id="ARBA00006601"/>
    </source>
</evidence>
<dbReference type="eggNOG" id="KOG2666">
    <property type="taxonomic scope" value="Eukaryota"/>
</dbReference>
<evidence type="ECO:0000256" key="7">
    <source>
        <dbReference type="PIRSR" id="PIRSR500133-1"/>
    </source>
</evidence>
<dbReference type="GO" id="GO:0006065">
    <property type="term" value="P:UDP-glucuronate biosynthetic process"/>
    <property type="evidence" value="ECO:0007669"/>
    <property type="project" value="UniProtKB-UniPathway"/>
</dbReference>
<dbReference type="InterPro" id="IPR014027">
    <property type="entry name" value="UDP-Glc/GDP-Man_DH_C"/>
</dbReference>
<dbReference type="PIRSF" id="PIRSF000124">
    <property type="entry name" value="UDPglc_GDPman_dh"/>
    <property type="match status" value="1"/>
</dbReference>
<evidence type="ECO:0000256" key="8">
    <source>
        <dbReference type="PIRSR" id="PIRSR500133-3"/>
    </source>
</evidence>
<reference evidence="10 11" key="1">
    <citation type="submission" date="2011-10" db="EMBL/GenBank/DDBJ databases">
        <authorList>
            <person name="Genoscope - CEA"/>
        </authorList>
    </citation>
    <scope>NUCLEOTIDE SEQUENCE [LARGE SCALE GENOMIC DNA]</scope>
    <source>
        <strain evidence="10 11">RCC 1105</strain>
    </source>
</reference>
<feature type="binding site" evidence="8">
    <location>
        <position position="258"/>
    </location>
    <ligand>
        <name>NAD(+)</name>
        <dbReference type="ChEBI" id="CHEBI:57540"/>
    </ligand>
</feature>
<evidence type="ECO:0000256" key="6">
    <source>
        <dbReference type="ARBA" id="ARBA00047473"/>
    </source>
</evidence>
<feature type="active site" description="Nucleophile" evidence="7">
    <location>
        <position position="370"/>
    </location>
</feature>
<protein>
    <recommendedName>
        <fullName evidence="3">UDP-glucose 6-dehydrogenase</fullName>
        <ecNumber evidence="3">1.1.1.22</ecNumber>
    </recommendedName>
</protein>
<dbReference type="KEGG" id="bpg:Bathy17g01700"/>
<dbReference type="UniPathway" id="UPA00038">
    <property type="reaction ID" value="UER00491"/>
</dbReference>
<dbReference type="SUPFAM" id="SSF48179">
    <property type="entry name" value="6-phosphogluconate dehydrogenase C-terminal domain-like"/>
    <property type="match status" value="1"/>
</dbReference>
<evidence type="ECO:0000313" key="10">
    <source>
        <dbReference type="EMBL" id="CCO20393.1"/>
    </source>
</evidence>
<feature type="binding site" evidence="8">
    <location>
        <begin position="181"/>
        <end position="185"/>
    </location>
    <ligand>
        <name>NAD(+)</name>
        <dbReference type="ChEBI" id="CHEBI:57540"/>
    </ligand>
</feature>